<dbReference type="UniPathway" id="UPA00077">
    <property type="reaction ID" value="UER00158"/>
</dbReference>
<comment type="similarity">
    <text evidence="2 7">Belongs to the dihydrofolate reductase family.</text>
</comment>
<dbReference type="PROSITE" id="PS00075">
    <property type="entry name" value="DHFR_1"/>
    <property type="match status" value="1"/>
</dbReference>
<protein>
    <recommendedName>
        <fullName evidence="3">dihydrofolate reductase</fullName>
        <ecNumber evidence="3">1.5.1.3</ecNumber>
    </recommendedName>
</protein>
<comment type="caution">
    <text evidence="9">The sequence shown here is derived from an EMBL/GenBank/DDBJ whole genome shotgun (WGS) entry which is preliminary data.</text>
</comment>
<dbReference type="EC" id="1.5.1.3" evidence="3"/>
<keyword evidence="5" id="KW-0521">NADP</keyword>
<dbReference type="GO" id="GO:0005829">
    <property type="term" value="C:cytosol"/>
    <property type="evidence" value="ECO:0007669"/>
    <property type="project" value="TreeGrafter"/>
</dbReference>
<name>A0A098TM30_9CYAN</name>
<comment type="pathway">
    <text evidence="1">Cofactor biosynthesis; tetrahydrofolate biosynthesis; 5,6,7,8-tetrahydrofolate from 7,8-dihydrofolate: step 1/1.</text>
</comment>
<dbReference type="Pfam" id="PF00186">
    <property type="entry name" value="DHFR_1"/>
    <property type="match status" value="1"/>
</dbReference>
<dbReference type="OrthoDB" id="9804315at2"/>
<evidence type="ECO:0000313" key="9">
    <source>
        <dbReference type="EMBL" id="KGF73364.1"/>
    </source>
</evidence>
<dbReference type="PANTHER" id="PTHR48069:SF3">
    <property type="entry name" value="DIHYDROFOLATE REDUCTASE"/>
    <property type="match status" value="1"/>
</dbReference>
<dbReference type="STRING" id="1497020.DO97_19870"/>
<evidence type="ECO:0000256" key="1">
    <source>
        <dbReference type="ARBA" id="ARBA00004903"/>
    </source>
</evidence>
<keyword evidence="4" id="KW-0554">One-carbon metabolism</keyword>
<evidence type="ECO:0000256" key="3">
    <source>
        <dbReference type="ARBA" id="ARBA00012856"/>
    </source>
</evidence>
<evidence type="ECO:0000313" key="10">
    <source>
        <dbReference type="Proteomes" id="UP000030170"/>
    </source>
</evidence>
<evidence type="ECO:0000259" key="8">
    <source>
        <dbReference type="PROSITE" id="PS51330"/>
    </source>
</evidence>
<evidence type="ECO:0000256" key="4">
    <source>
        <dbReference type="ARBA" id="ARBA00022563"/>
    </source>
</evidence>
<proteinExistence type="inferred from homology"/>
<dbReference type="InterPro" id="IPR024072">
    <property type="entry name" value="DHFR-like_dom_sf"/>
</dbReference>
<evidence type="ECO:0000256" key="2">
    <source>
        <dbReference type="ARBA" id="ARBA00009539"/>
    </source>
</evidence>
<reference evidence="9 10" key="1">
    <citation type="journal article" date="2014" name="Mol. Ecol.">
        <title>Evolution of Synechococcus.</title>
        <authorList>
            <person name="Dvorak P."/>
            <person name="Casamatta D."/>
            <person name="Hasler P."/>
            <person name="Poulickova A."/>
            <person name="Ondrej V."/>
            <person name="Sanges R."/>
        </authorList>
    </citation>
    <scope>NUCLEOTIDE SEQUENCE [LARGE SCALE GENOMIC DNA]</scope>
    <source>
        <strain evidence="9 10">CAUP A 1101</strain>
    </source>
</reference>
<dbReference type="EMBL" id="JJML01000008">
    <property type="protein sequence ID" value="KGF73364.1"/>
    <property type="molecule type" value="Genomic_DNA"/>
</dbReference>
<dbReference type="AlphaFoldDB" id="A0A098TM30"/>
<dbReference type="PROSITE" id="PS51330">
    <property type="entry name" value="DHFR_2"/>
    <property type="match status" value="1"/>
</dbReference>
<evidence type="ECO:0000256" key="6">
    <source>
        <dbReference type="ARBA" id="ARBA00023002"/>
    </source>
</evidence>
<keyword evidence="10" id="KW-1185">Reference proteome</keyword>
<keyword evidence="6" id="KW-0560">Oxidoreductase</keyword>
<sequence>MTLPPPHPSPEVIIIAALAVGNRVIGSQGKVPWCLPEDSQRFQQLTLGHTVIMGRHTWELDLERCPLPQRRNIVVSTSLTPETLSPSCTSVGTELQLAASLDEALQLAKDADKIFIVGGAALYTAALPVADTLDLTLVEGTHRGDTFFPDYEALLGKEFTLVNQVSCSGYRFETYRRHWPPNGLPSS</sequence>
<dbReference type="CDD" id="cd00209">
    <property type="entry name" value="DHFR"/>
    <property type="match status" value="1"/>
</dbReference>
<organism evidence="9 10">
    <name type="scientific">Neosynechococcus sphagnicola sy1</name>
    <dbReference type="NCBI Taxonomy" id="1497020"/>
    <lineage>
        <taxon>Bacteria</taxon>
        <taxon>Bacillati</taxon>
        <taxon>Cyanobacteriota</taxon>
        <taxon>Cyanophyceae</taxon>
        <taxon>Neosynechococcales</taxon>
        <taxon>Neosynechococcaceae</taxon>
        <taxon>Neosynechococcus</taxon>
    </lineage>
</organism>
<dbReference type="RefSeq" id="WP_036531389.1">
    <property type="nucleotide sequence ID" value="NZ_JJML01000008.1"/>
</dbReference>
<dbReference type="GO" id="GO:0046452">
    <property type="term" value="P:dihydrofolate metabolic process"/>
    <property type="evidence" value="ECO:0007669"/>
    <property type="project" value="TreeGrafter"/>
</dbReference>
<dbReference type="PRINTS" id="PR00070">
    <property type="entry name" value="DHFR"/>
</dbReference>
<dbReference type="GO" id="GO:0004146">
    <property type="term" value="F:dihydrofolate reductase activity"/>
    <property type="evidence" value="ECO:0007669"/>
    <property type="project" value="UniProtKB-EC"/>
</dbReference>
<dbReference type="InterPro" id="IPR017925">
    <property type="entry name" value="DHFR_CS"/>
</dbReference>
<accession>A0A098TM30</accession>
<dbReference type="PANTHER" id="PTHR48069">
    <property type="entry name" value="DIHYDROFOLATE REDUCTASE"/>
    <property type="match status" value="1"/>
</dbReference>
<dbReference type="InterPro" id="IPR012259">
    <property type="entry name" value="DHFR"/>
</dbReference>
<evidence type="ECO:0000256" key="7">
    <source>
        <dbReference type="RuleBase" id="RU004474"/>
    </source>
</evidence>
<evidence type="ECO:0000256" key="5">
    <source>
        <dbReference type="ARBA" id="ARBA00022857"/>
    </source>
</evidence>
<dbReference type="GO" id="GO:0006730">
    <property type="term" value="P:one-carbon metabolic process"/>
    <property type="evidence" value="ECO:0007669"/>
    <property type="project" value="UniProtKB-KW"/>
</dbReference>
<dbReference type="Proteomes" id="UP000030170">
    <property type="component" value="Unassembled WGS sequence"/>
</dbReference>
<dbReference type="Gene3D" id="3.40.430.10">
    <property type="entry name" value="Dihydrofolate Reductase, subunit A"/>
    <property type="match status" value="1"/>
</dbReference>
<dbReference type="InterPro" id="IPR001796">
    <property type="entry name" value="DHFR_dom"/>
</dbReference>
<dbReference type="GO" id="GO:0050661">
    <property type="term" value="F:NADP binding"/>
    <property type="evidence" value="ECO:0007669"/>
    <property type="project" value="InterPro"/>
</dbReference>
<dbReference type="SUPFAM" id="SSF53597">
    <property type="entry name" value="Dihydrofolate reductase-like"/>
    <property type="match status" value="1"/>
</dbReference>
<gene>
    <name evidence="9" type="ORF">DO97_19870</name>
</gene>
<dbReference type="GO" id="GO:0046654">
    <property type="term" value="P:tetrahydrofolate biosynthetic process"/>
    <property type="evidence" value="ECO:0007669"/>
    <property type="project" value="UniProtKB-UniPathway"/>
</dbReference>
<dbReference type="GO" id="GO:0046655">
    <property type="term" value="P:folic acid metabolic process"/>
    <property type="evidence" value="ECO:0007669"/>
    <property type="project" value="TreeGrafter"/>
</dbReference>
<feature type="domain" description="DHFR" evidence="8">
    <location>
        <begin position="11"/>
        <end position="187"/>
    </location>
</feature>